<dbReference type="GO" id="GO:0045881">
    <property type="term" value="P:positive regulation of sporulation resulting in formation of a cellular spore"/>
    <property type="evidence" value="ECO:0007669"/>
    <property type="project" value="TreeGrafter"/>
</dbReference>
<dbReference type="GO" id="GO:0003677">
    <property type="term" value="F:DNA binding"/>
    <property type="evidence" value="ECO:0007669"/>
    <property type="project" value="UniProtKB-KW"/>
</dbReference>
<dbReference type="GO" id="GO:0000917">
    <property type="term" value="P:division septum assembly"/>
    <property type="evidence" value="ECO:0007669"/>
    <property type="project" value="UniProtKB-KW"/>
</dbReference>
<dbReference type="FunFam" id="3.90.1530.30:FF:000001">
    <property type="entry name" value="Chromosome partitioning protein ParB"/>
    <property type="match status" value="1"/>
</dbReference>
<organism evidence="9 10">
    <name type="scientific">Wansuia hejianensis</name>
    <dbReference type="NCBI Taxonomy" id="2763667"/>
    <lineage>
        <taxon>Bacteria</taxon>
        <taxon>Bacillati</taxon>
        <taxon>Bacillota</taxon>
        <taxon>Clostridia</taxon>
        <taxon>Lachnospirales</taxon>
        <taxon>Lachnospiraceae</taxon>
        <taxon>Wansuia</taxon>
    </lineage>
</organism>
<accession>A0A926F2S4</accession>
<evidence type="ECO:0000313" key="9">
    <source>
        <dbReference type="EMBL" id="MBC8590890.1"/>
    </source>
</evidence>
<dbReference type="GO" id="GO:0005694">
    <property type="term" value="C:chromosome"/>
    <property type="evidence" value="ECO:0007669"/>
    <property type="project" value="TreeGrafter"/>
</dbReference>
<keyword evidence="5" id="KW-0238">DNA-binding</keyword>
<evidence type="ECO:0000256" key="1">
    <source>
        <dbReference type="ARBA" id="ARBA00004453"/>
    </source>
</evidence>
<dbReference type="InterPro" id="IPR001387">
    <property type="entry name" value="Cro/C1-type_HTH"/>
</dbReference>
<dbReference type="FunFam" id="1.10.10.2830:FF:000001">
    <property type="entry name" value="Chromosome partitioning protein ParB"/>
    <property type="match status" value="1"/>
</dbReference>
<keyword evidence="7" id="KW-0131">Cell cycle</keyword>
<evidence type="ECO:0000256" key="5">
    <source>
        <dbReference type="ARBA" id="ARBA00023125"/>
    </source>
</evidence>
<comment type="caution">
    <text evidence="9">The sequence shown here is derived from an EMBL/GenBank/DDBJ whole genome shotgun (WGS) entry which is preliminary data.</text>
</comment>
<dbReference type="SUPFAM" id="SSF109709">
    <property type="entry name" value="KorB DNA-binding domain-like"/>
    <property type="match status" value="1"/>
</dbReference>
<evidence type="ECO:0000256" key="6">
    <source>
        <dbReference type="ARBA" id="ARBA00023210"/>
    </source>
</evidence>
<dbReference type="PANTHER" id="PTHR33375">
    <property type="entry name" value="CHROMOSOME-PARTITIONING PROTEIN PARB-RELATED"/>
    <property type="match status" value="1"/>
</dbReference>
<dbReference type="GO" id="GO:0007059">
    <property type="term" value="P:chromosome segregation"/>
    <property type="evidence" value="ECO:0007669"/>
    <property type="project" value="TreeGrafter"/>
</dbReference>
<evidence type="ECO:0000259" key="8">
    <source>
        <dbReference type="PROSITE" id="PS50943"/>
    </source>
</evidence>
<dbReference type="InterPro" id="IPR041468">
    <property type="entry name" value="HTH_ParB/Spo0J"/>
</dbReference>
<keyword evidence="6" id="KW-0717">Septation</keyword>
<evidence type="ECO:0000256" key="4">
    <source>
        <dbReference type="ARBA" id="ARBA00022618"/>
    </source>
</evidence>
<evidence type="ECO:0000256" key="7">
    <source>
        <dbReference type="ARBA" id="ARBA00023306"/>
    </source>
</evidence>
<dbReference type="Pfam" id="PF02195">
    <property type="entry name" value="ParB_N"/>
    <property type="match status" value="1"/>
</dbReference>
<dbReference type="SMART" id="SM00470">
    <property type="entry name" value="ParB"/>
    <property type="match status" value="1"/>
</dbReference>
<dbReference type="EMBL" id="JACRTK010000003">
    <property type="protein sequence ID" value="MBC8590890.1"/>
    <property type="molecule type" value="Genomic_DNA"/>
</dbReference>
<dbReference type="PANTHER" id="PTHR33375:SF8">
    <property type="entry name" value="NUCLEOID OCCLUSION PROTEIN"/>
    <property type="match status" value="1"/>
</dbReference>
<dbReference type="GO" id="GO:0009295">
    <property type="term" value="C:nucleoid"/>
    <property type="evidence" value="ECO:0007669"/>
    <property type="project" value="UniProtKB-SubCell"/>
</dbReference>
<dbReference type="Proteomes" id="UP000601522">
    <property type="component" value="Unassembled WGS sequence"/>
</dbReference>
<feature type="domain" description="HTH cro/C1-type" evidence="8">
    <location>
        <begin position="113"/>
        <end position="139"/>
    </location>
</feature>
<dbReference type="InterPro" id="IPR036086">
    <property type="entry name" value="ParB/Sulfiredoxin_sf"/>
</dbReference>
<comment type="subcellular location">
    <subcellularLocation>
        <location evidence="1">Cytoplasm</location>
        <location evidence="1">Nucleoid</location>
    </subcellularLocation>
</comment>
<dbReference type="NCBIfam" id="TIGR04285">
    <property type="entry name" value="nucleoid_noc"/>
    <property type="match status" value="1"/>
</dbReference>
<dbReference type="SUPFAM" id="SSF110849">
    <property type="entry name" value="ParB/Sulfiredoxin"/>
    <property type="match status" value="1"/>
</dbReference>
<evidence type="ECO:0000256" key="3">
    <source>
        <dbReference type="ARBA" id="ARBA00022490"/>
    </source>
</evidence>
<dbReference type="PROSITE" id="PS50943">
    <property type="entry name" value="HTH_CROC1"/>
    <property type="match status" value="1"/>
</dbReference>
<keyword evidence="10" id="KW-1185">Reference proteome</keyword>
<dbReference type="InterPro" id="IPR050336">
    <property type="entry name" value="Chromosome_partition/occlusion"/>
</dbReference>
<dbReference type="InterPro" id="IPR023705">
    <property type="entry name" value="Nucleoid_occlusion_protein"/>
</dbReference>
<dbReference type="Gene3D" id="3.90.1530.30">
    <property type="match status" value="1"/>
</dbReference>
<evidence type="ECO:0000256" key="2">
    <source>
        <dbReference type="ARBA" id="ARBA00006295"/>
    </source>
</evidence>
<dbReference type="InterPro" id="IPR004437">
    <property type="entry name" value="ParB/RepB/Spo0J"/>
</dbReference>
<dbReference type="Gene3D" id="1.10.10.2830">
    <property type="match status" value="1"/>
</dbReference>
<dbReference type="NCBIfam" id="TIGR00180">
    <property type="entry name" value="parB_part"/>
    <property type="match status" value="1"/>
</dbReference>
<evidence type="ECO:0000313" key="10">
    <source>
        <dbReference type="Proteomes" id="UP000601522"/>
    </source>
</evidence>
<reference evidence="9 10" key="1">
    <citation type="submission" date="2020-08" db="EMBL/GenBank/DDBJ databases">
        <title>Genome public.</title>
        <authorList>
            <person name="Liu C."/>
            <person name="Sun Q."/>
        </authorList>
    </citation>
    <scope>NUCLEOTIDE SEQUENCE [LARGE SCALE GENOMIC DNA]</scope>
    <source>
        <strain evidence="9 10">NSJ-26</strain>
    </source>
</reference>
<proteinExistence type="inferred from homology"/>
<name>A0A926F2S4_9FIRM</name>
<keyword evidence="4" id="KW-0132">Cell division</keyword>
<dbReference type="InterPro" id="IPR003115">
    <property type="entry name" value="ParB_N"/>
</dbReference>
<gene>
    <name evidence="9" type="primary">noc</name>
    <name evidence="9" type="ORF">H8689_07170</name>
</gene>
<comment type="similarity">
    <text evidence="2">Belongs to the ParB family.</text>
</comment>
<protein>
    <submittedName>
        <fullName evidence="9">Nucleoid occlusion protein</fullName>
    </submittedName>
</protein>
<dbReference type="RefSeq" id="WP_249323732.1">
    <property type="nucleotide sequence ID" value="NZ_JACRTK010000003.1"/>
</dbReference>
<dbReference type="AlphaFoldDB" id="A0A926F2S4"/>
<sequence>MRLHQEVKYIPIESIRPNPYQPRKNFSRRSLEELSQSIKSYGIIQPLSVRQITNESYELIAGERRLRASELAELKEVPVLIADYRDRESAMIALIENLQREDLNFIEEAEGYQNLIEDHSFTQQELAEKIGKSQSTIANKIRLLKLPEDIRKVLVEEELTERHGRVLLKLPDDDLRWVVLDKVIKNKLNVSSTEALVEDILNSLTEEKEDEEEKPKQNIKSLINVRIYLNTIKKAYSAIKEFGVGAEYKEVDKDDHVEVVIKIPKS</sequence>
<dbReference type="CDD" id="cd16393">
    <property type="entry name" value="SPO0J_N"/>
    <property type="match status" value="1"/>
</dbReference>
<keyword evidence="3" id="KW-0963">Cytoplasm</keyword>
<dbReference type="Pfam" id="PF17762">
    <property type="entry name" value="HTH_ParB"/>
    <property type="match status" value="1"/>
</dbReference>